<protein>
    <submittedName>
        <fullName evidence="6">Uncharacterized protein</fullName>
    </submittedName>
</protein>
<evidence type="ECO:0000256" key="4">
    <source>
        <dbReference type="ARBA" id="ARBA00023157"/>
    </source>
</evidence>
<feature type="chain" id="PRO_5044604503" evidence="5">
    <location>
        <begin position="21"/>
        <end position="136"/>
    </location>
</feature>
<dbReference type="Ensembl" id="ENSGAGT00000015860.1">
    <property type="protein sequence ID" value="ENSGAGP00000013853.1"/>
    <property type="gene ID" value="ENSGAGG00000010555.1"/>
</dbReference>
<reference evidence="7" key="1">
    <citation type="journal article" date="2017" name="PLoS ONE">
        <title>The Agassiz's desert tortoise genome provides a resource for the conservation of a threatened species.</title>
        <authorList>
            <person name="Tollis M."/>
            <person name="DeNardo D.F."/>
            <person name="Cornelius J.A."/>
            <person name="Dolby G.A."/>
            <person name="Edwards T."/>
            <person name="Henen B.T."/>
            <person name="Karl A.E."/>
            <person name="Murphy R.W."/>
            <person name="Kusumi K."/>
        </authorList>
    </citation>
    <scope>NUCLEOTIDE SEQUENCE [LARGE SCALE GENOMIC DNA]</scope>
</reference>
<dbReference type="Ensembl" id="ENSGAGT00000015858.1">
    <property type="protein sequence ID" value="ENSGAGP00000013851.1"/>
    <property type="gene ID" value="ENSGAGG00000010555.1"/>
</dbReference>
<accession>A0A452HG73</accession>
<comment type="subcellular location">
    <subcellularLocation>
        <location evidence="1">Secreted</location>
    </subcellularLocation>
</comment>
<reference evidence="6" key="2">
    <citation type="submission" date="2025-05" db="UniProtKB">
        <authorList>
            <consortium name="Ensembl"/>
        </authorList>
    </citation>
    <scope>IDENTIFICATION</scope>
</reference>
<keyword evidence="5" id="KW-0732">Signal</keyword>
<dbReference type="Proteomes" id="UP000291020">
    <property type="component" value="Unassembled WGS sequence"/>
</dbReference>
<dbReference type="PANTHER" id="PTHR10500">
    <property type="entry name" value="BETA-MICROSEMINOPROTEIN"/>
    <property type="match status" value="1"/>
</dbReference>
<feature type="signal peptide" evidence="5">
    <location>
        <begin position="1"/>
        <end position="20"/>
    </location>
</feature>
<evidence type="ECO:0000256" key="1">
    <source>
        <dbReference type="ARBA" id="ARBA00004613"/>
    </source>
</evidence>
<sequence length="136" mass="15060">MKCFLGILLAFGILVTLCDAFCFYVRNDPLESTKGCSQDGKLHGFGTSWTANCNRCHCSQDGIRCCSTYRSPGDYDREKCESIFNKETCSFSVVEKADPSKACKGSQASLTHSCHLIDCKSRQVPRSSILLCLHMP</sequence>
<evidence type="ECO:0000313" key="7">
    <source>
        <dbReference type="Proteomes" id="UP000291020"/>
    </source>
</evidence>
<evidence type="ECO:0000256" key="2">
    <source>
        <dbReference type="ARBA" id="ARBA00010352"/>
    </source>
</evidence>
<dbReference type="AlphaFoldDB" id="A0A452HG73"/>
<organism evidence="6 7">
    <name type="scientific">Gopherus agassizii</name>
    <name type="common">Agassiz's desert tortoise</name>
    <dbReference type="NCBI Taxonomy" id="38772"/>
    <lineage>
        <taxon>Eukaryota</taxon>
        <taxon>Metazoa</taxon>
        <taxon>Chordata</taxon>
        <taxon>Craniata</taxon>
        <taxon>Vertebrata</taxon>
        <taxon>Euteleostomi</taxon>
        <taxon>Archelosauria</taxon>
        <taxon>Testudinata</taxon>
        <taxon>Testudines</taxon>
        <taxon>Cryptodira</taxon>
        <taxon>Durocryptodira</taxon>
        <taxon>Testudinoidea</taxon>
        <taxon>Testudinidae</taxon>
        <taxon>Gopherus</taxon>
    </lineage>
</organism>
<dbReference type="PANTHER" id="PTHR10500:SF7">
    <property type="entry name" value="BETA-MICROSEMINOPROTEIN"/>
    <property type="match status" value="1"/>
</dbReference>
<proteinExistence type="inferred from homology"/>
<dbReference type="GO" id="GO:0005576">
    <property type="term" value="C:extracellular region"/>
    <property type="evidence" value="ECO:0007669"/>
    <property type="project" value="UniProtKB-SubCell"/>
</dbReference>
<dbReference type="InterPro" id="IPR008735">
    <property type="entry name" value="PSP94"/>
</dbReference>
<dbReference type="Pfam" id="PF05825">
    <property type="entry name" value="PSP94"/>
    <property type="match status" value="1"/>
</dbReference>
<keyword evidence="7" id="KW-1185">Reference proteome</keyword>
<keyword evidence="4" id="KW-1015">Disulfide bond</keyword>
<keyword evidence="3" id="KW-0964">Secreted</keyword>
<evidence type="ECO:0000256" key="3">
    <source>
        <dbReference type="ARBA" id="ARBA00022525"/>
    </source>
</evidence>
<dbReference type="Gene3D" id="2.10.70.10">
    <property type="entry name" value="Complement Module, domain 1"/>
    <property type="match status" value="1"/>
</dbReference>
<name>A0A452HG73_9SAUR</name>
<comment type="similarity">
    <text evidence="2">Belongs to the beta-microseminoprotein family.</text>
</comment>
<dbReference type="Gene3D" id="2.20.25.590">
    <property type="match status" value="1"/>
</dbReference>
<evidence type="ECO:0000313" key="6">
    <source>
        <dbReference type="Ensembl" id="ENSGAGP00000013853.1"/>
    </source>
</evidence>
<evidence type="ECO:0000256" key="5">
    <source>
        <dbReference type="SAM" id="SignalP"/>
    </source>
</evidence>